<gene>
    <name evidence="3" type="ORF">ACFSQZ_09940</name>
</gene>
<reference evidence="4" key="1">
    <citation type="journal article" date="2019" name="Int. J. Syst. Evol. Microbiol.">
        <title>The Global Catalogue of Microorganisms (GCM) 10K type strain sequencing project: providing services to taxonomists for standard genome sequencing and annotation.</title>
        <authorList>
            <consortium name="The Broad Institute Genomics Platform"/>
            <consortium name="The Broad Institute Genome Sequencing Center for Infectious Disease"/>
            <person name="Wu L."/>
            <person name="Ma J."/>
        </authorList>
    </citation>
    <scope>NUCLEOTIDE SEQUENCE [LARGE SCALE GENOMIC DNA]</scope>
    <source>
        <strain evidence="4">JCM 16545</strain>
    </source>
</reference>
<feature type="domain" description="DUF4328" evidence="2">
    <location>
        <begin position="101"/>
        <end position="228"/>
    </location>
</feature>
<evidence type="ECO:0000256" key="1">
    <source>
        <dbReference type="SAM" id="Phobius"/>
    </source>
</evidence>
<evidence type="ECO:0000313" key="4">
    <source>
        <dbReference type="Proteomes" id="UP001597297"/>
    </source>
</evidence>
<sequence length="245" mass="27505">MSDAQNPYIVGEAALSTPEPRSDQNHNSPYGAYRDISKWEKLAKLGVGLDICLAGMSLLCYLAAIIAEYTGKSETLYWDVNGDETLFLQAWNLLDTPGSYLYFISLVFYLIWVNQSMKNTWALSTDNTNKISPGWAVGYYFIPIVCLWRPYQAMKWQWLESSPPETSSTLVKSWWSLSVFGAFSGMIANFMLLADSVDYIPAYIASSIDDTGIIACSLLQLLLIKKITLRQTLQAQGQEKLVLNC</sequence>
<comment type="caution">
    <text evidence="3">The sequence shown here is derived from an EMBL/GenBank/DDBJ whole genome shotgun (WGS) entry which is preliminary data.</text>
</comment>
<organism evidence="3 4">
    <name type="scientific">Rubritalea spongiae</name>
    <dbReference type="NCBI Taxonomy" id="430797"/>
    <lineage>
        <taxon>Bacteria</taxon>
        <taxon>Pseudomonadati</taxon>
        <taxon>Verrucomicrobiota</taxon>
        <taxon>Verrucomicrobiia</taxon>
        <taxon>Verrucomicrobiales</taxon>
        <taxon>Rubritaleaceae</taxon>
        <taxon>Rubritalea</taxon>
    </lineage>
</organism>
<accession>A0ABW5E2Y3</accession>
<proteinExistence type="predicted"/>
<dbReference type="Pfam" id="PF14219">
    <property type="entry name" value="DUF4328"/>
    <property type="match status" value="1"/>
</dbReference>
<keyword evidence="1" id="KW-0812">Transmembrane</keyword>
<protein>
    <submittedName>
        <fullName evidence="3">DUF4328 domain-containing protein</fullName>
    </submittedName>
</protein>
<dbReference type="InterPro" id="IPR025565">
    <property type="entry name" value="DUF4328"/>
</dbReference>
<keyword evidence="4" id="KW-1185">Reference proteome</keyword>
<feature type="transmembrane region" description="Helical" evidence="1">
    <location>
        <begin position="47"/>
        <end position="70"/>
    </location>
</feature>
<evidence type="ECO:0000313" key="3">
    <source>
        <dbReference type="EMBL" id="MFD2276789.1"/>
    </source>
</evidence>
<dbReference type="RefSeq" id="WP_377095710.1">
    <property type="nucleotide sequence ID" value="NZ_JBHSJM010000001.1"/>
</dbReference>
<dbReference type="Proteomes" id="UP001597297">
    <property type="component" value="Unassembled WGS sequence"/>
</dbReference>
<keyword evidence="1" id="KW-1133">Transmembrane helix</keyword>
<feature type="transmembrane region" description="Helical" evidence="1">
    <location>
        <begin position="174"/>
        <end position="194"/>
    </location>
</feature>
<feature type="transmembrane region" description="Helical" evidence="1">
    <location>
        <begin position="90"/>
        <end position="112"/>
    </location>
</feature>
<name>A0ABW5E2Y3_9BACT</name>
<keyword evidence="1" id="KW-0472">Membrane</keyword>
<dbReference type="EMBL" id="JBHUJC010000027">
    <property type="protein sequence ID" value="MFD2276789.1"/>
    <property type="molecule type" value="Genomic_DNA"/>
</dbReference>
<evidence type="ECO:0000259" key="2">
    <source>
        <dbReference type="Pfam" id="PF14219"/>
    </source>
</evidence>